<name>A0A494Y9V2_9BURK</name>
<dbReference type="Pfam" id="PF05860">
    <property type="entry name" value="TPS"/>
    <property type="match status" value="1"/>
</dbReference>
<dbReference type="Proteomes" id="UP000270342">
    <property type="component" value="Unassembled WGS sequence"/>
</dbReference>
<sequence length="704" mass="75206">MDRTQSRKAAQAYRVAISAAMIAMACAIGDARAQAPVVAAPGPHAPTVTIDAHTPIVDITAPTASGVSHNTYTTFNVPGQGLILNNATAAAHARGHAVPPNPNLAGSGPARVIVNEVLGTTPSQLQGVMEVAGAQADVVVANPNGITCAGCEFVNTPRVVLTTGRPDFAGEDALGVYRVTQGAITVREGLRAPGLTRLDLWARRIVVDGEIETRSGEAWLVAGANGVRYNAPTTSRRESQSGATRIASEDLTDEERAVEAAEAVGRAGRWGIDVAEMGGIFASHIELIATDAGVGVRNLGHLAAAQRKDDRGLSEPAPDYGRIRVMTDGRLDNDGRIVAWRNMRLTAGTAWNRGRGVVDAAELIFDVKDSIANEGQIGGFNVVLGADEVANYRRTVKPWSAPERTRGSWHASYDADKSGRIDARTTLTIAAQRMINGPGAVVRSAGNLRLYGNSGRWQTRGATPPMRALHNTGTLASVLDVDVTAQSIENRNSRLAIHDAVRTRSRVDEWIDSATNKRYDGSDVRLVKVDGIPVAETRDGKTMARYARYEVDREYIDAKVSESRPGLIEAGRSVFLRGRAVNDGSQIIAGERFRHEALAPGQTIQNVDAYRTRTRIDNGSLTQWFTKPCDDGNGTCRAHDPPERVENWAQSTLHPMEIAFIRERGVNLSDAAIQAHSQGGGTGGGKAGAAAQPAPKPNFERRPR</sequence>
<gene>
    <name evidence="4" type="ORF">D7S86_10070</name>
</gene>
<proteinExistence type="predicted"/>
<feature type="domain" description="Filamentous haemagglutinin FhaB/tRNA nuclease CdiA-like TPS" evidence="3">
    <location>
        <begin position="51"/>
        <end position="171"/>
    </location>
</feature>
<feature type="compositionally biased region" description="Gly residues" evidence="1">
    <location>
        <begin position="678"/>
        <end position="687"/>
    </location>
</feature>
<dbReference type="SMART" id="SM00912">
    <property type="entry name" value="Haemagg_act"/>
    <property type="match status" value="1"/>
</dbReference>
<dbReference type="PROSITE" id="PS51257">
    <property type="entry name" value="PROKAR_LIPOPROTEIN"/>
    <property type="match status" value="1"/>
</dbReference>
<dbReference type="EMBL" id="RBZU01000003">
    <property type="protein sequence ID" value="RKP56680.1"/>
    <property type="molecule type" value="Genomic_DNA"/>
</dbReference>
<dbReference type="NCBIfam" id="TIGR01901">
    <property type="entry name" value="adhes_NPXG"/>
    <property type="match status" value="1"/>
</dbReference>
<keyword evidence="2" id="KW-0732">Signal</keyword>
<dbReference type="Gene3D" id="2.160.20.10">
    <property type="entry name" value="Single-stranded right-handed beta-helix, Pectin lyase-like"/>
    <property type="match status" value="1"/>
</dbReference>
<reference evidence="4 5" key="1">
    <citation type="submission" date="2018-10" db="EMBL/GenBank/DDBJ databases">
        <title>Robbsia sp. DHC34, isolated from soil.</title>
        <authorList>
            <person name="Gao Z.-H."/>
            <person name="Qiu L.-H."/>
        </authorList>
    </citation>
    <scope>NUCLEOTIDE SEQUENCE [LARGE SCALE GENOMIC DNA]</scope>
    <source>
        <strain evidence="4 5">DHC34</strain>
    </source>
</reference>
<dbReference type="OrthoDB" id="5666689at2"/>
<evidence type="ECO:0000256" key="2">
    <source>
        <dbReference type="SAM" id="SignalP"/>
    </source>
</evidence>
<dbReference type="InterPro" id="IPR011050">
    <property type="entry name" value="Pectin_lyase_fold/virulence"/>
</dbReference>
<dbReference type="AlphaFoldDB" id="A0A494Y9V2"/>
<evidence type="ECO:0000313" key="4">
    <source>
        <dbReference type="EMBL" id="RKP56680.1"/>
    </source>
</evidence>
<keyword evidence="5" id="KW-1185">Reference proteome</keyword>
<dbReference type="InterPro" id="IPR008638">
    <property type="entry name" value="FhaB/CdiA-like_TPS"/>
</dbReference>
<feature type="signal peptide" evidence="2">
    <location>
        <begin position="1"/>
        <end position="33"/>
    </location>
</feature>
<evidence type="ECO:0000313" key="5">
    <source>
        <dbReference type="Proteomes" id="UP000270342"/>
    </source>
</evidence>
<comment type="caution">
    <text evidence="4">The sequence shown here is derived from an EMBL/GenBank/DDBJ whole genome shotgun (WGS) entry which is preliminary data.</text>
</comment>
<evidence type="ECO:0000259" key="3">
    <source>
        <dbReference type="SMART" id="SM00912"/>
    </source>
</evidence>
<protein>
    <submittedName>
        <fullName evidence="4">Filamentous hemagglutinin N-terminal domain-containing protein</fullName>
    </submittedName>
</protein>
<dbReference type="InterPro" id="IPR012334">
    <property type="entry name" value="Pectin_lyas_fold"/>
</dbReference>
<organism evidence="4 5">
    <name type="scientific">Pararobbsia silviterrae</name>
    <dbReference type="NCBI Taxonomy" id="1792498"/>
    <lineage>
        <taxon>Bacteria</taxon>
        <taxon>Pseudomonadati</taxon>
        <taxon>Pseudomonadota</taxon>
        <taxon>Betaproteobacteria</taxon>
        <taxon>Burkholderiales</taxon>
        <taxon>Burkholderiaceae</taxon>
        <taxon>Pararobbsia</taxon>
    </lineage>
</organism>
<feature type="region of interest" description="Disordered" evidence="1">
    <location>
        <begin position="675"/>
        <end position="704"/>
    </location>
</feature>
<dbReference type="SUPFAM" id="SSF51126">
    <property type="entry name" value="Pectin lyase-like"/>
    <property type="match status" value="1"/>
</dbReference>
<feature type="chain" id="PRO_5019838985" evidence="2">
    <location>
        <begin position="34"/>
        <end position="704"/>
    </location>
</feature>
<evidence type="ECO:0000256" key="1">
    <source>
        <dbReference type="SAM" id="MobiDB-lite"/>
    </source>
</evidence>
<accession>A0A494Y9V2</accession>